<name>A0AAJ0U8I6_9GAMM</name>
<organism evidence="3 4">
    <name type="scientific">Halochromatium glycolicum</name>
    <dbReference type="NCBI Taxonomy" id="85075"/>
    <lineage>
        <taxon>Bacteria</taxon>
        <taxon>Pseudomonadati</taxon>
        <taxon>Pseudomonadota</taxon>
        <taxon>Gammaproteobacteria</taxon>
        <taxon>Chromatiales</taxon>
        <taxon>Chromatiaceae</taxon>
        <taxon>Halochromatium</taxon>
    </lineage>
</organism>
<dbReference type="SMART" id="SM00450">
    <property type="entry name" value="RHOD"/>
    <property type="match status" value="1"/>
</dbReference>
<dbReference type="PROSITE" id="PS00380">
    <property type="entry name" value="RHODANESE_1"/>
    <property type="match status" value="1"/>
</dbReference>
<dbReference type="EMBL" id="NRSJ01000049">
    <property type="protein sequence ID" value="MBK1706720.1"/>
    <property type="molecule type" value="Genomic_DNA"/>
</dbReference>
<accession>A0AAJ0U8I6</accession>
<sequence length="158" mass="17202">MMKNLLLIACACVALSLLAAPLQADDRSALAEAMEAYLDFTEYGSSVMLPEQIPAEDWPNILVIDARDAAQFEADHIPGATNIEWREVVARRDEIPRDQPVIIYCNTGSLSAQAGFALRLLGWDNVRILQDGLVGWKAKGGFEANQRAIEAAKETGAS</sequence>
<dbReference type="Pfam" id="PF00581">
    <property type="entry name" value="Rhodanese"/>
    <property type="match status" value="1"/>
</dbReference>
<dbReference type="AlphaFoldDB" id="A0AAJ0U8I6"/>
<dbReference type="CDD" id="cd00158">
    <property type="entry name" value="RHOD"/>
    <property type="match status" value="1"/>
</dbReference>
<feature type="signal peptide" evidence="1">
    <location>
        <begin position="1"/>
        <end position="24"/>
    </location>
</feature>
<evidence type="ECO:0000256" key="1">
    <source>
        <dbReference type="SAM" id="SignalP"/>
    </source>
</evidence>
<dbReference type="Proteomes" id="UP001296776">
    <property type="component" value="Unassembled WGS sequence"/>
</dbReference>
<dbReference type="InterPro" id="IPR001307">
    <property type="entry name" value="Thiosulphate_STrfase_CS"/>
</dbReference>
<feature type="domain" description="Rhodanese" evidence="2">
    <location>
        <begin position="57"/>
        <end position="145"/>
    </location>
</feature>
<dbReference type="SUPFAM" id="SSF52821">
    <property type="entry name" value="Rhodanese/Cell cycle control phosphatase"/>
    <property type="match status" value="1"/>
</dbReference>
<dbReference type="InterPro" id="IPR050229">
    <property type="entry name" value="GlpE_sulfurtransferase"/>
</dbReference>
<dbReference type="InterPro" id="IPR036873">
    <property type="entry name" value="Rhodanese-like_dom_sf"/>
</dbReference>
<dbReference type="PROSITE" id="PS50206">
    <property type="entry name" value="RHODANESE_3"/>
    <property type="match status" value="1"/>
</dbReference>
<dbReference type="PANTHER" id="PTHR43031:SF1">
    <property type="entry name" value="PYRIDINE NUCLEOTIDE-DISULPHIDE OXIDOREDUCTASE"/>
    <property type="match status" value="1"/>
</dbReference>
<evidence type="ECO:0000313" key="4">
    <source>
        <dbReference type="Proteomes" id="UP001296776"/>
    </source>
</evidence>
<dbReference type="InterPro" id="IPR001763">
    <property type="entry name" value="Rhodanese-like_dom"/>
</dbReference>
<feature type="chain" id="PRO_5042558869" evidence="1">
    <location>
        <begin position="25"/>
        <end position="158"/>
    </location>
</feature>
<evidence type="ECO:0000259" key="2">
    <source>
        <dbReference type="PROSITE" id="PS50206"/>
    </source>
</evidence>
<reference evidence="3" key="2">
    <citation type="journal article" date="2020" name="Microorganisms">
        <title>Osmotic Adaptation and Compatible Solute Biosynthesis of Phototrophic Bacteria as Revealed from Genome Analyses.</title>
        <authorList>
            <person name="Imhoff J.F."/>
            <person name="Rahn T."/>
            <person name="Kunzel S."/>
            <person name="Keller A."/>
            <person name="Neulinger S.C."/>
        </authorList>
    </citation>
    <scope>NUCLEOTIDE SEQUENCE</scope>
    <source>
        <strain evidence="3">DSM 11080</strain>
    </source>
</reference>
<gene>
    <name evidence="3" type="ORF">CKO40_19780</name>
</gene>
<dbReference type="GO" id="GO:0004792">
    <property type="term" value="F:thiosulfate-cyanide sulfurtransferase activity"/>
    <property type="evidence" value="ECO:0007669"/>
    <property type="project" value="InterPro"/>
</dbReference>
<dbReference type="Gene3D" id="3.40.250.10">
    <property type="entry name" value="Rhodanese-like domain"/>
    <property type="match status" value="1"/>
</dbReference>
<protein>
    <submittedName>
        <fullName evidence="3">Sulfurtransferase</fullName>
    </submittedName>
</protein>
<keyword evidence="4" id="KW-1185">Reference proteome</keyword>
<dbReference type="PANTHER" id="PTHR43031">
    <property type="entry name" value="FAD-DEPENDENT OXIDOREDUCTASE"/>
    <property type="match status" value="1"/>
</dbReference>
<reference evidence="3" key="1">
    <citation type="submission" date="2017-08" db="EMBL/GenBank/DDBJ databases">
        <authorList>
            <person name="Imhoff J.F."/>
            <person name="Rahn T."/>
            <person name="Kuenzel S."/>
            <person name="Neulinger S.C."/>
        </authorList>
    </citation>
    <scope>NUCLEOTIDE SEQUENCE</scope>
    <source>
        <strain evidence="3">DSM 11080</strain>
    </source>
</reference>
<keyword evidence="1" id="KW-0732">Signal</keyword>
<proteinExistence type="predicted"/>
<evidence type="ECO:0000313" key="3">
    <source>
        <dbReference type="EMBL" id="MBK1706720.1"/>
    </source>
</evidence>
<comment type="caution">
    <text evidence="3">The sequence shown here is derived from an EMBL/GenBank/DDBJ whole genome shotgun (WGS) entry which is preliminary data.</text>
</comment>